<protein>
    <submittedName>
        <fullName evidence="3">Amidohydrolase</fullName>
    </submittedName>
</protein>
<evidence type="ECO:0000313" key="3">
    <source>
        <dbReference type="EMBL" id="MBC6678540.1"/>
    </source>
</evidence>
<proteinExistence type="predicted"/>
<feature type="binding site" evidence="1">
    <location>
        <position position="108"/>
    </location>
    <ligand>
        <name>Mn(2+)</name>
        <dbReference type="ChEBI" id="CHEBI:29035"/>
        <label>2</label>
    </ligand>
</feature>
<evidence type="ECO:0000313" key="4">
    <source>
        <dbReference type="Proteomes" id="UP000602647"/>
    </source>
</evidence>
<accession>A0A923NIJ5</accession>
<feature type="binding site" evidence="1">
    <location>
        <position position="106"/>
    </location>
    <ligand>
        <name>Mn(2+)</name>
        <dbReference type="ChEBI" id="CHEBI:29035"/>
        <label>2</label>
    </ligand>
</feature>
<keyword evidence="1" id="KW-0464">Manganese</keyword>
<sequence length="386" mass="41641">MDRQKFKAQVEQAAREAKGIFEELHSWPELGNEEFKTVTLIGKKLKELGLGIERPLATAVVVNIKGTGGGTLKKTIAFRADIDALPIAEEAMVSYRSRRAGIMHACGHDAHTAILLGLARVLCGMREALQCDVRLIFQPDEEGNGSAERLVRLGILKGVDRIFGFHVRPELNAGSIGLPYGTVHGESRVCRIEVKGEASHGARPDQGKDAVYGAAEFISICQSIVSRDLGPDKAGLISFGKIEGGTGGNILAGQVHIDGIVRGENAQICDFLCSRMNVIAKGLSQVLELRITPEFEQGCRAVVNDEASVEMVKTAAAGKLIEMKELSLTVDDFSAYLRKVPGAYFFLGSGYEGKNNSGLHTSRFQVNEECLETGIETLAGICTQKL</sequence>
<feature type="domain" description="Peptidase M20 dimerisation" evidence="2">
    <location>
        <begin position="190"/>
        <end position="272"/>
    </location>
</feature>
<keyword evidence="4" id="KW-1185">Reference proteome</keyword>
<dbReference type="InterPro" id="IPR036264">
    <property type="entry name" value="Bact_exopeptidase_dim_dom"/>
</dbReference>
<dbReference type="GO" id="GO:0016787">
    <property type="term" value="F:hydrolase activity"/>
    <property type="evidence" value="ECO:0007669"/>
    <property type="project" value="InterPro"/>
</dbReference>
<gene>
    <name evidence="3" type="ORF">H9L42_01695</name>
</gene>
<dbReference type="NCBIfam" id="TIGR01891">
    <property type="entry name" value="amidohydrolases"/>
    <property type="match status" value="1"/>
</dbReference>
<dbReference type="AlphaFoldDB" id="A0A923NIJ5"/>
<dbReference type="SUPFAM" id="SSF53187">
    <property type="entry name" value="Zn-dependent exopeptidases"/>
    <property type="match status" value="1"/>
</dbReference>
<feature type="binding site" evidence="1">
    <location>
        <position position="142"/>
    </location>
    <ligand>
        <name>Mn(2+)</name>
        <dbReference type="ChEBI" id="CHEBI:29035"/>
        <label>2</label>
    </ligand>
</feature>
<dbReference type="PIRSF" id="PIRSF005962">
    <property type="entry name" value="Pept_M20D_amidohydro"/>
    <property type="match status" value="1"/>
</dbReference>
<dbReference type="InterPro" id="IPR002933">
    <property type="entry name" value="Peptidase_M20"/>
</dbReference>
<comment type="cofactor">
    <cofactor evidence="1">
        <name>Mn(2+)</name>
        <dbReference type="ChEBI" id="CHEBI:29035"/>
    </cofactor>
    <text evidence="1">The Mn(2+) ion enhances activity.</text>
</comment>
<comment type="caution">
    <text evidence="3">The sequence shown here is derived from an EMBL/GenBank/DDBJ whole genome shotgun (WGS) entry which is preliminary data.</text>
</comment>
<dbReference type="Pfam" id="PF07687">
    <property type="entry name" value="M20_dimer"/>
    <property type="match status" value="1"/>
</dbReference>
<evidence type="ECO:0000259" key="2">
    <source>
        <dbReference type="Pfam" id="PF07687"/>
    </source>
</evidence>
<dbReference type="InterPro" id="IPR011650">
    <property type="entry name" value="Peptidase_M20_dimer"/>
</dbReference>
<dbReference type="SUPFAM" id="SSF55031">
    <property type="entry name" value="Bacterial exopeptidase dimerisation domain"/>
    <property type="match status" value="1"/>
</dbReference>
<dbReference type="Proteomes" id="UP000602647">
    <property type="component" value="Unassembled WGS sequence"/>
</dbReference>
<dbReference type="RefSeq" id="WP_187301708.1">
    <property type="nucleotide sequence ID" value="NZ_JACRYT010000001.1"/>
</dbReference>
<evidence type="ECO:0000256" key="1">
    <source>
        <dbReference type="PIRSR" id="PIRSR005962-1"/>
    </source>
</evidence>
<dbReference type="GO" id="GO:0046872">
    <property type="term" value="F:metal ion binding"/>
    <property type="evidence" value="ECO:0007669"/>
    <property type="project" value="UniProtKB-KW"/>
</dbReference>
<keyword evidence="1" id="KW-0479">Metal-binding</keyword>
<feature type="binding site" evidence="1">
    <location>
        <position position="166"/>
    </location>
    <ligand>
        <name>Mn(2+)</name>
        <dbReference type="ChEBI" id="CHEBI:29035"/>
        <label>2</label>
    </ligand>
</feature>
<dbReference type="EMBL" id="JACRYT010000001">
    <property type="protein sequence ID" value="MBC6678540.1"/>
    <property type="molecule type" value="Genomic_DNA"/>
</dbReference>
<dbReference type="Gene3D" id="3.30.70.360">
    <property type="match status" value="1"/>
</dbReference>
<dbReference type="PANTHER" id="PTHR11014:SF63">
    <property type="entry name" value="METALLOPEPTIDASE, PUTATIVE (AFU_ORTHOLOGUE AFUA_6G09600)-RELATED"/>
    <property type="match status" value="1"/>
</dbReference>
<dbReference type="Gene3D" id="3.40.630.10">
    <property type="entry name" value="Zn peptidases"/>
    <property type="match status" value="1"/>
</dbReference>
<dbReference type="InterPro" id="IPR017439">
    <property type="entry name" value="Amidohydrolase"/>
</dbReference>
<reference evidence="3" key="1">
    <citation type="submission" date="2020-08" db="EMBL/GenBank/DDBJ databases">
        <title>Genome public.</title>
        <authorList>
            <person name="Liu C."/>
            <person name="Sun Q."/>
        </authorList>
    </citation>
    <scope>NUCLEOTIDE SEQUENCE</scope>
    <source>
        <strain evidence="3">BX12</strain>
    </source>
</reference>
<dbReference type="CDD" id="cd03886">
    <property type="entry name" value="M20_Acy1"/>
    <property type="match status" value="1"/>
</dbReference>
<dbReference type="Pfam" id="PF01546">
    <property type="entry name" value="Peptidase_M20"/>
    <property type="match status" value="1"/>
</dbReference>
<organism evidence="3 4">
    <name type="scientific">Zhenpiania hominis</name>
    <dbReference type="NCBI Taxonomy" id="2763644"/>
    <lineage>
        <taxon>Bacteria</taxon>
        <taxon>Bacillati</taxon>
        <taxon>Bacillota</taxon>
        <taxon>Clostridia</taxon>
        <taxon>Peptostreptococcales</taxon>
        <taxon>Anaerovoracaceae</taxon>
        <taxon>Zhenpiania</taxon>
    </lineage>
</organism>
<feature type="binding site" evidence="1">
    <location>
        <position position="360"/>
    </location>
    <ligand>
        <name>Mn(2+)</name>
        <dbReference type="ChEBI" id="CHEBI:29035"/>
        <label>2</label>
    </ligand>
</feature>
<name>A0A923NIJ5_9FIRM</name>
<dbReference type="PANTHER" id="PTHR11014">
    <property type="entry name" value="PEPTIDASE M20 FAMILY MEMBER"/>
    <property type="match status" value="1"/>
</dbReference>